<gene>
    <name evidence="2" type="ORF">CHC_T00001560001</name>
</gene>
<keyword evidence="3" id="KW-1185">Reference proteome</keyword>
<dbReference type="Gramene" id="CDF32685">
    <property type="protein sequence ID" value="CDF32685"/>
    <property type="gene ID" value="CHC_T00001560001"/>
</dbReference>
<dbReference type="GeneID" id="17320173"/>
<dbReference type="AlphaFoldDB" id="R7Q5E6"/>
<feature type="region of interest" description="Disordered" evidence="1">
    <location>
        <begin position="75"/>
        <end position="97"/>
    </location>
</feature>
<organism evidence="2 3">
    <name type="scientific">Chondrus crispus</name>
    <name type="common">Carrageen Irish moss</name>
    <name type="synonym">Polymorpha crispa</name>
    <dbReference type="NCBI Taxonomy" id="2769"/>
    <lineage>
        <taxon>Eukaryota</taxon>
        <taxon>Rhodophyta</taxon>
        <taxon>Florideophyceae</taxon>
        <taxon>Rhodymeniophycidae</taxon>
        <taxon>Gigartinales</taxon>
        <taxon>Gigartinaceae</taxon>
        <taxon>Chondrus</taxon>
    </lineage>
</organism>
<name>R7Q5E6_CHOCR</name>
<evidence type="ECO:0000313" key="3">
    <source>
        <dbReference type="Proteomes" id="UP000012073"/>
    </source>
</evidence>
<dbReference type="KEGG" id="ccp:CHC_T00001560001"/>
<reference evidence="3" key="1">
    <citation type="journal article" date="2013" name="Proc. Natl. Acad. Sci. U.S.A.">
        <title>Genome structure and metabolic features in the red seaweed Chondrus crispus shed light on evolution of the Archaeplastida.</title>
        <authorList>
            <person name="Collen J."/>
            <person name="Porcel B."/>
            <person name="Carre W."/>
            <person name="Ball S.G."/>
            <person name="Chaparro C."/>
            <person name="Tonon T."/>
            <person name="Barbeyron T."/>
            <person name="Michel G."/>
            <person name="Noel B."/>
            <person name="Valentin K."/>
            <person name="Elias M."/>
            <person name="Artiguenave F."/>
            <person name="Arun A."/>
            <person name="Aury J.M."/>
            <person name="Barbosa-Neto J.F."/>
            <person name="Bothwell J.H."/>
            <person name="Bouget F.Y."/>
            <person name="Brillet L."/>
            <person name="Cabello-Hurtado F."/>
            <person name="Capella-Gutierrez S."/>
            <person name="Charrier B."/>
            <person name="Cladiere L."/>
            <person name="Cock J.M."/>
            <person name="Coelho S.M."/>
            <person name="Colleoni C."/>
            <person name="Czjzek M."/>
            <person name="Da Silva C."/>
            <person name="Delage L."/>
            <person name="Denoeud F."/>
            <person name="Deschamps P."/>
            <person name="Dittami S.M."/>
            <person name="Gabaldon T."/>
            <person name="Gachon C.M."/>
            <person name="Groisillier A."/>
            <person name="Herve C."/>
            <person name="Jabbari K."/>
            <person name="Katinka M."/>
            <person name="Kloareg B."/>
            <person name="Kowalczyk N."/>
            <person name="Labadie K."/>
            <person name="Leblanc C."/>
            <person name="Lopez P.J."/>
            <person name="McLachlan D.H."/>
            <person name="Meslet-Cladiere L."/>
            <person name="Moustafa A."/>
            <person name="Nehr Z."/>
            <person name="Nyvall Collen P."/>
            <person name="Panaud O."/>
            <person name="Partensky F."/>
            <person name="Poulain J."/>
            <person name="Rensing S.A."/>
            <person name="Rousvoal S."/>
            <person name="Samson G."/>
            <person name="Symeonidi A."/>
            <person name="Weissenbach J."/>
            <person name="Zambounis A."/>
            <person name="Wincker P."/>
            <person name="Boyen C."/>
        </authorList>
    </citation>
    <scope>NUCLEOTIDE SEQUENCE [LARGE SCALE GENOMIC DNA]</scope>
    <source>
        <strain evidence="3">cv. Stackhouse</strain>
    </source>
</reference>
<dbReference type="EMBL" id="HG001539">
    <property type="protein sequence ID" value="CDF32685.1"/>
    <property type="molecule type" value="Genomic_DNA"/>
</dbReference>
<dbReference type="Proteomes" id="UP000012073">
    <property type="component" value="Unassembled WGS sequence"/>
</dbReference>
<evidence type="ECO:0000256" key="1">
    <source>
        <dbReference type="SAM" id="MobiDB-lite"/>
    </source>
</evidence>
<accession>R7Q5E6</accession>
<sequence>MSTAPPPPPRTPTLRTQINTKDRILKHTLFVVRAPQLCNRTIQTESTAFLSTHETQPSDKIHLHCHKPSAHFNIPHPTVPQPTMHTHAHTHTPPCPA</sequence>
<protein>
    <submittedName>
        <fullName evidence="2">Uncharacterized protein</fullName>
    </submittedName>
</protein>
<evidence type="ECO:0000313" key="2">
    <source>
        <dbReference type="EMBL" id="CDF32685.1"/>
    </source>
</evidence>
<dbReference type="RefSeq" id="XP_005712456.1">
    <property type="nucleotide sequence ID" value="XM_005712399.1"/>
</dbReference>
<proteinExistence type="predicted"/>